<dbReference type="PROSITE" id="PS51257">
    <property type="entry name" value="PROKAR_LIPOPROTEIN"/>
    <property type="match status" value="1"/>
</dbReference>
<dbReference type="SUPFAM" id="SSF52821">
    <property type="entry name" value="Rhodanese/Cell cycle control phosphatase"/>
    <property type="match status" value="1"/>
</dbReference>
<dbReference type="Pfam" id="PF00581">
    <property type="entry name" value="Rhodanese"/>
    <property type="match status" value="1"/>
</dbReference>
<dbReference type="EMBL" id="JAMLJM010000001">
    <property type="protein sequence ID" value="MCL9807783.1"/>
    <property type="molecule type" value="Genomic_DNA"/>
</dbReference>
<dbReference type="NCBIfam" id="TIGR01068">
    <property type="entry name" value="thioredoxin"/>
    <property type="match status" value="1"/>
</dbReference>
<evidence type="ECO:0000259" key="7">
    <source>
        <dbReference type="PROSITE" id="PS50206"/>
    </source>
</evidence>
<sequence length="231" mass="25671">MKRIILMVFFASSLLLTSCKGQNGKGINENIEPKAFAEKVADPGVQLIDVRTPDEYGNQHLDNAKNININDSNFETQAAQLDKNKPVYVYCLSGGRSAKAADKLASMGFKEVYNMAGGITRWNAEGLGKPVNKGGMTLADYQKAIQSDKKVLVDFYAEWCGPCKKMAPYLAKMKEEMKGELVILKVDADQSQELATQLQIEGLPTLILYKDGKEVWKHLGYISEQDLKKKL</sequence>
<dbReference type="PRINTS" id="PR00421">
    <property type="entry name" value="THIOREDOXIN"/>
</dbReference>
<accession>A0ABT0TJV9</accession>
<evidence type="ECO:0000256" key="5">
    <source>
        <dbReference type="ARBA" id="ARBA00023284"/>
    </source>
</evidence>
<evidence type="ECO:0000313" key="10">
    <source>
        <dbReference type="Proteomes" id="UP001317191"/>
    </source>
</evidence>
<keyword evidence="3" id="KW-0249">Electron transport</keyword>
<dbReference type="Gene3D" id="3.40.30.10">
    <property type="entry name" value="Glutaredoxin"/>
    <property type="match status" value="1"/>
</dbReference>
<dbReference type="SUPFAM" id="SSF52833">
    <property type="entry name" value="Thioredoxin-like"/>
    <property type="match status" value="1"/>
</dbReference>
<dbReference type="Gene3D" id="3.40.250.10">
    <property type="entry name" value="Rhodanese-like domain"/>
    <property type="match status" value="1"/>
</dbReference>
<dbReference type="PANTHER" id="PTHR45663:SF11">
    <property type="entry name" value="GEO12009P1"/>
    <property type="match status" value="1"/>
</dbReference>
<dbReference type="SMART" id="SM00450">
    <property type="entry name" value="RHOD"/>
    <property type="match status" value="1"/>
</dbReference>
<evidence type="ECO:0000256" key="2">
    <source>
        <dbReference type="ARBA" id="ARBA00022448"/>
    </source>
</evidence>
<comment type="similarity">
    <text evidence="1">Belongs to the thioredoxin family.</text>
</comment>
<dbReference type="PANTHER" id="PTHR45663">
    <property type="entry name" value="GEO12009P1"/>
    <property type="match status" value="1"/>
</dbReference>
<dbReference type="InterPro" id="IPR001763">
    <property type="entry name" value="Rhodanese-like_dom"/>
</dbReference>
<dbReference type="Pfam" id="PF00085">
    <property type="entry name" value="Thioredoxin"/>
    <property type="match status" value="1"/>
</dbReference>
<keyword evidence="10" id="KW-1185">Reference proteome</keyword>
<protein>
    <recommendedName>
        <fullName evidence="6">Thioredoxin</fullName>
    </recommendedName>
</protein>
<dbReference type="InterPro" id="IPR005746">
    <property type="entry name" value="Thioredoxin"/>
</dbReference>
<name>A0ABT0TJV9_9FLAO</name>
<dbReference type="InterPro" id="IPR013766">
    <property type="entry name" value="Thioredoxin_domain"/>
</dbReference>
<gene>
    <name evidence="9" type="primary">trxA</name>
    <name evidence="9" type="ORF">NAT50_00215</name>
</gene>
<evidence type="ECO:0000256" key="3">
    <source>
        <dbReference type="ARBA" id="ARBA00022982"/>
    </source>
</evidence>
<comment type="caution">
    <text evidence="9">The sequence shown here is derived from an EMBL/GenBank/DDBJ whole genome shotgun (WGS) entry which is preliminary data.</text>
</comment>
<keyword evidence="5" id="KW-0676">Redox-active center</keyword>
<dbReference type="PROSITE" id="PS50206">
    <property type="entry name" value="RHODANESE_3"/>
    <property type="match status" value="1"/>
</dbReference>
<evidence type="ECO:0000256" key="1">
    <source>
        <dbReference type="ARBA" id="ARBA00008987"/>
    </source>
</evidence>
<dbReference type="InterPro" id="IPR036249">
    <property type="entry name" value="Thioredoxin-like_sf"/>
</dbReference>
<dbReference type="CDD" id="cd02947">
    <property type="entry name" value="TRX_family"/>
    <property type="match status" value="1"/>
</dbReference>
<feature type="domain" description="Thioredoxin" evidence="8">
    <location>
        <begin position="98"/>
        <end position="231"/>
    </location>
</feature>
<evidence type="ECO:0000256" key="4">
    <source>
        <dbReference type="ARBA" id="ARBA00023157"/>
    </source>
</evidence>
<dbReference type="InterPro" id="IPR017937">
    <property type="entry name" value="Thioredoxin_CS"/>
</dbReference>
<dbReference type="Proteomes" id="UP001317191">
    <property type="component" value="Unassembled WGS sequence"/>
</dbReference>
<evidence type="ECO:0000259" key="8">
    <source>
        <dbReference type="PROSITE" id="PS51352"/>
    </source>
</evidence>
<evidence type="ECO:0000256" key="6">
    <source>
        <dbReference type="NCBIfam" id="TIGR01068"/>
    </source>
</evidence>
<evidence type="ECO:0000313" key="9">
    <source>
        <dbReference type="EMBL" id="MCL9807783.1"/>
    </source>
</evidence>
<feature type="domain" description="Rhodanese" evidence="7">
    <location>
        <begin position="41"/>
        <end position="131"/>
    </location>
</feature>
<dbReference type="CDD" id="cd00158">
    <property type="entry name" value="RHOD"/>
    <property type="match status" value="1"/>
</dbReference>
<keyword evidence="4" id="KW-1015">Disulfide bond</keyword>
<dbReference type="InterPro" id="IPR036873">
    <property type="entry name" value="Rhodanese-like_dom_sf"/>
</dbReference>
<proteinExistence type="inferred from homology"/>
<dbReference type="RefSeq" id="WP_250590295.1">
    <property type="nucleotide sequence ID" value="NZ_JAMLJM010000001.1"/>
</dbReference>
<dbReference type="PROSITE" id="PS00194">
    <property type="entry name" value="THIOREDOXIN_1"/>
    <property type="match status" value="1"/>
</dbReference>
<organism evidence="9 10">
    <name type="scientific">Flavobacterium luminosum</name>
    <dbReference type="NCBI Taxonomy" id="2949086"/>
    <lineage>
        <taxon>Bacteria</taxon>
        <taxon>Pseudomonadati</taxon>
        <taxon>Bacteroidota</taxon>
        <taxon>Flavobacteriia</taxon>
        <taxon>Flavobacteriales</taxon>
        <taxon>Flavobacteriaceae</taxon>
        <taxon>Flavobacterium</taxon>
    </lineage>
</organism>
<reference evidence="9 10" key="1">
    <citation type="submission" date="2022-05" db="EMBL/GenBank/DDBJ databases">
        <title>Flavobacterium sp., isolated from activated sludge.</title>
        <authorList>
            <person name="Ran Q."/>
        </authorList>
    </citation>
    <scope>NUCLEOTIDE SEQUENCE [LARGE SCALE GENOMIC DNA]</scope>
    <source>
        <strain evidence="9 10">HXWNR70</strain>
    </source>
</reference>
<dbReference type="PROSITE" id="PS51352">
    <property type="entry name" value="THIOREDOXIN_2"/>
    <property type="match status" value="1"/>
</dbReference>
<keyword evidence="2" id="KW-0813">Transport</keyword>